<protein>
    <submittedName>
        <fullName evidence="1">Uncharacterized protein</fullName>
    </submittedName>
</protein>
<sequence length="118" mass="13218">MWQINLCFTVAVRGPRPKKGSQPEGVEPLLRITKTGQVGHGREKDRRLDQQADSRQLPGNPSKCRSCLESTKRPVRSLRGLPLCVCVFLISPPHLALIKLQNDSEVFCLAIPKPVFFD</sequence>
<evidence type="ECO:0000313" key="2">
    <source>
        <dbReference type="Proteomes" id="UP001157502"/>
    </source>
</evidence>
<accession>A0ACC2GV20</accession>
<evidence type="ECO:0000313" key="1">
    <source>
        <dbReference type="EMBL" id="KAJ8007458.1"/>
    </source>
</evidence>
<dbReference type="EMBL" id="CM055736">
    <property type="protein sequence ID" value="KAJ8007458.1"/>
    <property type="molecule type" value="Genomic_DNA"/>
</dbReference>
<name>A0ACC2GV20_DALPE</name>
<comment type="caution">
    <text evidence="1">The sequence shown here is derived from an EMBL/GenBank/DDBJ whole genome shotgun (WGS) entry which is preliminary data.</text>
</comment>
<organism evidence="1 2">
    <name type="scientific">Dallia pectoralis</name>
    <name type="common">Alaska blackfish</name>
    <dbReference type="NCBI Taxonomy" id="75939"/>
    <lineage>
        <taxon>Eukaryota</taxon>
        <taxon>Metazoa</taxon>
        <taxon>Chordata</taxon>
        <taxon>Craniata</taxon>
        <taxon>Vertebrata</taxon>
        <taxon>Euteleostomi</taxon>
        <taxon>Actinopterygii</taxon>
        <taxon>Neopterygii</taxon>
        <taxon>Teleostei</taxon>
        <taxon>Protacanthopterygii</taxon>
        <taxon>Esociformes</taxon>
        <taxon>Umbridae</taxon>
        <taxon>Dallia</taxon>
    </lineage>
</organism>
<gene>
    <name evidence="1" type="ORF">DPEC_G00117710</name>
</gene>
<dbReference type="Proteomes" id="UP001157502">
    <property type="component" value="Chromosome 9"/>
</dbReference>
<proteinExistence type="predicted"/>
<keyword evidence="2" id="KW-1185">Reference proteome</keyword>
<reference evidence="1" key="1">
    <citation type="submission" date="2021-05" db="EMBL/GenBank/DDBJ databases">
        <authorList>
            <person name="Pan Q."/>
            <person name="Jouanno E."/>
            <person name="Zahm M."/>
            <person name="Klopp C."/>
            <person name="Cabau C."/>
            <person name="Louis A."/>
            <person name="Berthelot C."/>
            <person name="Parey E."/>
            <person name="Roest Crollius H."/>
            <person name="Montfort J."/>
            <person name="Robinson-Rechavi M."/>
            <person name="Bouchez O."/>
            <person name="Lampietro C."/>
            <person name="Lopez Roques C."/>
            <person name="Donnadieu C."/>
            <person name="Postlethwait J."/>
            <person name="Bobe J."/>
            <person name="Dillon D."/>
            <person name="Chandos A."/>
            <person name="von Hippel F."/>
            <person name="Guiguen Y."/>
        </authorList>
    </citation>
    <scope>NUCLEOTIDE SEQUENCE</scope>
    <source>
        <strain evidence="1">YG-Jan2019</strain>
    </source>
</reference>